<protein>
    <recommendedName>
        <fullName evidence="3">Mss4-like protein</fullName>
    </recommendedName>
</protein>
<dbReference type="InParanoid" id="A0A1Y1US10"/>
<dbReference type="Proteomes" id="UP000193218">
    <property type="component" value="Unassembled WGS sequence"/>
</dbReference>
<dbReference type="OrthoDB" id="2993351at2759"/>
<comment type="caution">
    <text evidence="1">The sequence shown here is derived from an EMBL/GenBank/DDBJ whole genome shotgun (WGS) entry which is preliminary data.</text>
</comment>
<evidence type="ECO:0008006" key="3">
    <source>
        <dbReference type="Google" id="ProtNLM"/>
    </source>
</evidence>
<keyword evidence="2" id="KW-1185">Reference proteome</keyword>
<dbReference type="GeneID" id="33556698"/>
<evidence type="ECO:0000313" key="1">
    <source>
        <dbReference type="EMBL" id="ORX40284.1"/>
    </source>
</evidence>
<reference evidence="1 2" key="1">
    <citation type="submission" date="2017-03" db="EMBL/GenBank/DDBJ databases">
        <title>Widespread Adenine N6-methylation of Active Genes in Fungi.</title>
        <authorList>
            <consortium name="DOE Joint Genome Institute"/>
            <person name="Mondo S.J."/>
            <person name="Dannebaum R.O."/>
            <person name="Kuo R.C."/>
            <person name="Louie K.B."/>
            <person name="Bewick A.J."/>
            <person name="Labutti K."/>
            <person name="Haridas S."/>
            <person name="Kuo A."/>
            <person name="Salamov A."/>
            <person name="Ahrendt S.R."/>
            <person name="Lau R."/>
            <person name="Bowen B.P."/>
            <person name="Lipzen A."/>
            <person name="Sullivan W."/>
            <person name="Andreopoulos W.B."/>
            <person name="Clum A."/>
            <person name="Lindquist E."/>
            <person name="Daum C."/>
            <person name="Northen T.R."/>
            <person name="Ramamoorthy G."/>
            <person name="Schmitz R.J."/>
            <person name="Gryganskyi A."/>
            <person name="Culley D."/>
            <person name="Magnuson J."/>
            <person name="James T.Y."/>
            <person name="O'Malley M.A."/>
            <person name="Stajich J.E."/>
            <person name="Spatafora J.W."/>
            <person name="Visel A."/>
            <person name="Grigoriev I.V."/>
        </authorList>
    </citation>
    <scope>NUCLEOTIDE SEQUENCE [LARGE SCALE GENOMIC DNA]</scope>
    <source>
        <strain evidence="1 2">NRRL Y-17943</strain>
    </source>
</reference>
<gene>
    <name evidence="1" type="ORF">BD324DRAFT_617182</name>
</gene>
<name>A0A1Y1US10_9TREE</name>
<proteinExistence type="predicted"/>
<evidence type="ECO:0000313" key="2">
    <source>
        <dbReference type="Proteomes" id="UP000193218"/>
    </source>
</evidence>
<dbReference type="InterPro" id="IPR011057">
    <property type="entry name" value="Mss4-like_sf"/>
</dbReference>
<dbReference type="Gene3D" id="2.170.150.70">
    <property type="match status" value="1"/>
</dbReference>
<dbReference type="SUPFAM" id="SSF51316">
    <property type="entry name" value="Mss4-like"/>
    <property type="match status" value="1"/>
</dbReference>
<dbReference type="RefSeq" id="XP_021874069.1">
    <property type="nucleotide sequence ID" value="XM_022014890.1"/>
</dbReference>
<dbReference type="EMBL" id="NBSH01000002">
    <property type="protein sequence ID" value="ORX40284.1"/>
    <property type="molecule type" value="Genomic_DNA"/>
</dbReference>
<accession>A0A1Y1US10</accession>
<dbReference type="AlphaFoldDB" id="A0A1Y1US10"/>
<organism evidence="1 2">
    <name type="scientific">Kockovaella imperatae</name>
    <dbReference type="NCBI Taxonomy" id="4999"/>
    <lineage>
        <taxon>Eukaryota</taxon>
        <taxon>Fungi</taxon>
        <taxon>Dikarya</taxon>
        <taxon>Basidiomycota</taxon>
        <taxon>Agaricomycotina</taxon>
        <taxon>Tremellomycetes</taxon>
        <taxon>Tremellales</taxon>
        <taxon>Cuniculitremaceae</taxon>
        <taxon>Kockovaella</taxon>
    </lineage>
</organism>
<sequence>MSRPPNDPNSPKVTAACHCGSIKLTYPKPTTPLTDCQCSICIRLGGLWAYFTQSQVTIEIRPGFHRSFSGNLIPPEGLDAHLAKEPSDFRYGLGPGVDTYSWGDKDILTCRCKTCGCVTHWVPSDKWAADKVGVNCRMLGKELLETFEVVKSPGPD</sequence>